<evidence type="ECO:0000313" key="1">
    <source>
        <dbReference type="EMBL" id="OHA58045.1"/>
    </source>
</evidence>
<evidence type="ECO:0000313" key="2">
    <source>
        <dbReference type="Proteomes" id="UP000176222"/>
    </source>
</evidence>
<proteinExistence type="predicted"/>
<reference evidence="1 2" key="1">
    <citation type="journal article" date="2016" name="Nat. Commun.">
        <title>Thousands of microbial genomes shed light on interconnected biogeochemical processes in an aquifer system.</title>
        <authorList>
            <person name="Anantharaman K."/>
            <person name="Brown C.T."/>
            <person name="Hug L.A."/>
            <person name="Sharon I."/>
            <person name="Castelle C.J."/>
            <person name="Probst A.J."/>
            <person name="Thomas B.C."/>
            <person name="Singh A."/>
            <person name="Wilkins M.J."/>
            <person name="Karaoz U."/>
            <person name="Brodie E.L."/>
            <person name="Williams K.H."/>
            <person name="Hubbard S.S."/>
            <person name="Banfield J.F."/>
        </authorList>
    </citation>
    <scope>NUCLEOTIDE SEQUENCE [LARGE SCALE GENOMIC DNA]</scope>
</reference>
<organism evidence="1 2">
    <name type="scientific">Candidatus Vogelbacteria bacterium RIFOXYB1_FULL_42_16</name>
    <dbReference type="NCBI Taxonomy" id="1802436"/>
    <lineage>
        <taxon>Bacteria</taxon>
        <taxon>Candidatus Vogeliibacteriota</taxon>
    </lineage>
</organism>
<accession>A0A1G2QBW5</accession>
<protein>
    <submittedName>
        <fullName evidence="1">Uncharacterized protein</fullName>
    </submittedName>
</protein>
<comment type="caution">
    <text evidence="1">The sequence shown here is derived from an EMBL/GenBank/DDBJ whole genome shotgun (WGS) entry which is preliminary data.</text>
</comment>
<dbReference type="STRING" id="1802436.A2370_01630"/>
<dbReference type="Proteomes" id="UP000176222">
    <property type="component" value="Unassembled WGS sequence"/>
</dbReference>
<dbReference type="EMBL" id="MHTH01000015">
    <property type="protein sequence ID" value="OHA58045.1"/>
    <property type="molecule type" value="Genomic_DNA"/>
</dbReference>
<name>A0A1G2QBW5_9BACT</name>
<dbReference type="AlphaFoldDB" id="A0A1G2QBW5"/>
<sequence length="115" mass="13440">MTETKVPSLKEVEDSILSFLDGIEVSSERTEAIDDLLHRLNFERRVTILTDEERERMMKEGLSPTERESLNCVSSDPKAFEERLQSYARSIYFRRCAWENYLNGLTDQKPFSSKV</sequence>
<gene>
    <name evidence="1" type="ORF">A2370_01630</name>
</gene>